<protein>
    <submittedName>
        <fullName evidence="2">Uncharacterized protein</fullName>
    </submittedName>
</protein>
<comment type="caution">
    <text evidence="2">The sequence shown here is derived from an EMBL/GenBank/DDBJ whole genome shotgun (WGS) entry which is preliminary data.</text>
</comment>
<dbReference type="OrthoDB" id="6319282at2759"/>
<dbReference type="AlphaFoldDB" id="A0A4S2L0B1"/>
<dbReference type="EMBL" id="SJOL01009752">
    <property type="protein sequence ID" value="TGZ55881.1"/>
    <property type="molecule type" value="Genomic_DNA"/>
</dbReference>
<feature type="signal peptide" evidence="1">
    <location>
        <begin position="1"/>
        <end position="18"/>
    </location>
</feature>
<organism evidence="2 3">
    <name type="scientific">Opisthorchis felineus</name>
    <dbReference type="NCBI Taxonomy" id="147828"/>
    <lineage>
        <taxon>Eukaryota</taxon>
        <taxon>Metazoa</taxon>
        <taxon>Spiralia</taxon>
        <taxon>Lophotrochozoa</taxon>
        <taxon>Platyhelminthes</taxon>
        <taxon>Trematoda</taxon>
        <taxon>Digenea</taxon>
        <taxon>Opisthorchiida</taxon>
        <taxon>Opisthorchiata</taxon>
        <taxon>Opisthorchiidae</taxon>
        <taxon>Opisthorchis</taxon>
    </lineage>
</organism>
<name>A0A4S2L0B1_OPIFE</name>
<feature type="chain" id="PRO_5020801615" evidence="1">
    <location>
        <begin position="19"/>
        <end position="114"/>
    </location>
</feature>
<evidence type="ECO:0000313" key="3">
    <source>
        <dbReference type="Proteomes" id="UP000308267"/>
    </source>
</evidence>
<dbReference type="Proteomes" id="UP000308267">
    <property type="component" value="Unassembled WGS sequence"/>
</dbReference>
<sequence length="114" mass="12825">MRILASLFTFSLLEGLLARGIPEYDQCVEKCGEDPLDDPVESIRYDACRDKCVEDGLNLCLGEIIDANRRSTLSIACFRVVYHSGLELQKLLRLCVNFVVPYWKVSPGSSESLH</sequence>
<keyword evidence="1" id="KW-0732">Signal</keyword>
<evidence type="ECO:0000313" key="2">
    <source>
        <dbReference type="EMBL" id="TGZ55881.1"/>
    </source>
</evidence>
<gene>
    <name evidence="2" type="ORF">CRM22_010282</name>
</gene>
<keyword evidence="3" id="KW-1185">Reference proteome</keyword>
<reference evidence="2 3" key="1">
    <citation type="journal article" date="2019" name="BMC Genomics">
        <title>New insights from Opisthorchis felineus genome: update on genomics of the epidemiologically important liver flukes.</title>
        <authorList>
            <person name="Ershov N.I."/>
            <person name="Mordvinov V.A."/>
            <person name="Prokhortchouk E.B."/>
            <person name="Pakharukova M.Y."/>
            <person name="Gunbin K.V."/>
            <person name="Ustyantsev K."/>
            <person name="Genaev M.A."/>
            <person name="Blinov A.G."/>
            <person name="Mazur A."/>
            <person name="Boulygina E."/>
            <person name="Tsygankova S."/>
            <person name="Khrameeva E."/>
            <person name="Chekanov N."/>
            <person name="Fan G."/>
            <person name="Xiao A."/>
            <person name="Zhang H."/>
            <person name="Xu X."/>
            <person name="Yang H."/>
            <person name="Solovyev V."/>
            <person name="Lee S.M."/>
            <person name="Liu X."/>
            <person name="Afonnikov D.A."/>
            <person name="Skryabin K.G."/>
        </authorList>
    </citation>
    <scope>NUCLEOTIDE SEQUENCE [LARGE SCALE GENOMIC DNA]</scope>
    <source>
        <strain evidence="2">AK-0245</strain>
        <tissue evidence="2">Whole organism</tissue>
    </source>
</reference>
<evidence type="ECO:0000256" key="1">
    <source>
        <dbReference type="SAM" id="SignalP"/>
    </source>
</evidence>
<proteinExistence type="predicted"/>
<accession>A0A4S2L0B1</accession>